<proteinExistence type="predicted"/>
<evidence type="ECO:0000256" key="1">
    <source>
        <dbReference type="SAM" id="SignalP"/>
    </source>
</evidence>
<evidence type="ECO:0000313" key="3">
    <source>
        <dbReference type="Proteomes" id="UP000565521"/>
    </source>
</evidence>
<evidence type="ECO:0000313" key="2">
    <source>
        <dbReference type="EMBL" id="NVO32850.1"/>
    </source>
</evidence>
<dbReference type="Pfam" id="PF09912">
    <property type="entry name" value="DUF2141"/>
    <property type="match status" value="1"/>
</dbReference>
<organism evidence="2 3">
    <name type="scientific">Hymenobacter lapidiphilus</name>
    <dbReference type="NCBI Taxonomy" id="2608003"/>
    <lineage>
        <taxon>Bacteria</taxon>
        <taxon>Pseudomonadati</taxon>
        <taxon>Bacteroidota</taxon>
        <taxon>Cytophagia</taxon>
        <taxon>Cytophagales</taxon>
        <taxon>Hymenobacteraceae</taxon>
        <taxon>Hymenobacter</taxon>
    </lineage>
</organism>
<sequence>MLRHPTSLFILLLLATVLAASKPLVQQAPLQIQILNIEKNNGKVVVEIYNTKAEWLKKPFRRVTLAPDENIKKALFAVPYGKYAVSIYQDTNGNGELGMNFLQIPKEPIGFGNNYKPFGEPRFESALIDYGPAAQPVAIKLYSVF</sequence>
<feature type="chain" id="PRO_5030531932" evidence="1">
    <location>
        <begin position="20"/>
        <end position="145"/>
    </location>
</feature>
<accession>A0A7Y7U7S5</accession>
<gene>
    <name evidence="2" type="ORF">HW554_16665</name>
</gene>
<comment type="caution">
    <text evidence="2">The sequence shown here is derived from an EMBL/GenBank/DDBJ whole genome shotgun (WGS) entry which is preliminary data.</text>
</comment>
<keyword evidence="1" id="KW-0732">Signal</keyword>
<reference evidence="2 3" key="1">
    <citation type="submission" date="2020-05" db="EMBL/GenBank/DDBJ databases">
        <title>Hymenobacter terrestris sp. nov. and Hymenobacter lapidiphilus sp. nov., isolated from regoliths in Antarctica.</title>
        <authorList>
            <person name="Sedlacek I."/>
            <person name="Pantucek R."/>
            <person name="Zeman M."/>
            <person name="Holochova P."/>
            <person name="Kralova S."/>
            <person name="Stankova E."/>
            <person name="Sedo O."/>
            <person name="Micenkova L."/>
            <person name="Svec P."/>
            <person name="Gupta V."/>
            <person name="Sood U."/>
            <person name="Korpole U.S."/>
            <person name="Lal R."/>
        </authorList>
    </citation>
    <scope>NUCLEOTIDE SEQUENCE [LARGE SCALE GENOMIC DNA]</scope>
    <source>
        <strain evidence="2 3">P5342</strain>
    </source>
</reference>
<name>A0A7Y7U7S5_9BACT</name>
<feature type="signal peptide" evidence="1">
    <location>
        <begin position="1"/>
        <end position="19"/>
    </location>
</feature>
<keyword evidence="3" id="KW-1185">Reference proteome</keyword>
<protein>
    <submittedName>
        <fullName evidence="2">DUF2141 domain-containing protein</fullName>
    </submittedName>
</protein>
<dbReference type="InterPro" id="IPR018673">
    <property type="entry name" value="DUF2141"/>
</dbReference>
<dbReference type="EMBL" id="JABKAU010000039">
    <property type="protein sequence ID" value="NVO32850.1"/>
    <property type="molecule type" value="Genomic_DNA"/>
</dbReference>
<dbReference type="AlphaFoldDB" id="A0A7Y7U7S5"/>
<dbReference type="Proteomes" id="UP000565521">
    <property type="component" value="Unassembled WGS sequence"/>
</dbReference>
<dbReference type="RefSeq" id="WP_176909713.1">
    <property type="nucleotide sequence ID" value="NZ_JABKAU010000039.1"/>
</dbReference>